<dbReference type="AlphaFoldDB" id="A0A0D2LPP6"/>
<reference evidence="1 2" key="1">
    <citation type="journal article" date="2013" name="BMC Genomics">
        <title>Reconstruction of the lipid metabolism for the microalga Monoraphidium neglectum from its genome sequence reveals characteristics suitable for biofuel production.</title>
        <authorList>
            <person name="Bogen C."/>
            <person name="Al-Dilaimi A."/>
            <person name="Albersmeier A."/>
            <person name="Wichmann J."/>
            <person name="Grundmann M."/>
            <person name="Rupp O."/>
            <person name="Lauersen K.J."/>
            <person name="Blifernez-Klassen O."/>
            <person name="Kalinowski J."/>
            <person name="Goesmann A."/>
            <person name="Mussgnug J.H."/>
            <person name="Kruse O."/>
        </authorList>
    </citation>
    <scope>NUCLEOTIDE SEQUENCE [LARGE SCALE GENOMIC DNA]</scope>
    <source>
        <strain evidence="1 2">SAG 48.87</strain>
    </source>
</reference>
<evidence type="ECO:0000313" key="2">
    <source>
        <dbReference type="Proteomes" id="UP000054498"/>
    </source>
</evidence>
<proteinExistence type="predicted"/>
<accession>A0A0D2LPP6</accession>
<dbReference type="KEGG" id="mng:MNEG_14245"/>
<feature type="non-terminal residue" evidence="1">
    <location>
        <position position="1"/>
    </location>
</feature>
<dbReference type="RefSeq" id="XP_013892739.1">
    <property type="nucleotide sequence ID" value="XM_014037285.1"/>
</dbReference>
<protein>
    <submittedName>
        <fullName evidence="1">Uncharacterized protein</fullName>
    </submittedName>
</protein>
<sequence length="85" mass="9130">VRSTRIDRVGPWLPSSWLARALHTGAEVSFTESDAVAVRPDAGPGAGGAARGDGVERTLARTLRLRRARWLPGAEWRVVDIVDAA</sequence>
<dbReference type="Proteomes" id="UP000054498">
    <property type="component" value="Unassembled WGS sequence"/>
</dbReference>
<dbReference type="GeneID" id="25731788"/>
<name>A0A0D2LPP6_9CHLO</name>
<gene>
    <name evidence="1" type="ORF">MNEG_14245</name>
</gene>
<evidence type="ECO:0000313" key="1">
    <source>
        <dbReference type="EMBL" id="KIY93719.1"/>
    </source>
</evidence>
<organism evidence="1 2">
    <name type="scientific">Monoraphidium neglectum</name>
    <dbReference type="NCBI Taxonomy" id="145388"/>
    <lineage>
        <taxon>Eukaryota</taxon>
        <taxon>Viridiplantae</taxon>
        <taxon>Chlorophyta</taxon>
        <taxon>core chlorophytes</taxon>
        <taxon>Chlorophyceae</taxon>
        <taxon>CS clade</taxon>
        <taxon>Sphaeropleales</taxon>
        <taxon>Selenastraceae</taxon>
        <taxon>Monoraphidium</taxon>
    </lineage>
</organism>
<dbReference type="EMBL" id="KK104570">
    <property type="protein sequence ID" value="KIY93719.1"/>
    <property type="molecule type" value="Genomic_DNA"/>
</dbReference>
<keyword evidence="2" id="KW-1185">Reference proteome</keyword>